<evidence type="ECO:0000259" key="2">
    <source>
        <dbReference type="Pfam" id="PF17657"/>
    </source>
</evidence>
<reference evidence="3" key="1">
    <citation type="submission" date="2018-05" db="EMBL/GenBank/DDBJ databases">
        <authorList>
            <person name="Lanie J.A."/>
            <person name="Ng W.-L."/>
            <person name="Kazmierczak K.M."/>
            <person name="Andrzejewski T.M."/>
            <person name="Davidsen T.M."/>
            <person name="Wayne K.J."/>
            <person name="Tettelin H."/>
            <person name="Glass J.I."/>
            <person name="Rusch D."/>
            <person name="Podicherti R."/>
            <person name="Tsui H.-C.T."/>
            <person name="Winkler M.E."/>
        </authorList>
    </citation>
    <scope>NUCLEOTIDE SEQUENCE</scope>
</reference>
<dbReference type="GO" id="GO:0008408">
    <property type="term" value="F:3'-5' exonuclease activity"/>
    <property type="evidence" value="ECO:0007669"/>
    <property type="project" value="InterPro"/>
</dbReference>
<accession>A0A382U275</accession>
<evidence type="ECO:0008006" key="4">
    <source>
        <dbReference type="Google" id="ProtNLM"/>
    </source>
</evidence>
<dbReference type="InterPro" id="IPR040982">
    <property type="entry name" value="DNA_pol3_finger"/>
</dbReference>
<dbReference type="InterPro" id="IPR004805">
    <property type="entry name" value="DnaE2/DnaE/PolC"/>
</dbReference>
<dbReference type="Pfam" id="PF14579">
    <property type="entry name" value="HHH_6"/>
    <property type="match status" value="1"/>
</dbReference>
<dbReference type="AlphaFoldDB" id="A0A382U275"/>
<name>A0A382U275_9ZZZZ</name>
<protein>
    <recommendedName>
        <fullName evidence="4">DNA polymerase III alpha subunit finger domain-containing protein</fullName>
    </recommendedName>
</protein>
<evidence type="ECO:0000313" key="3">
    <source>
        <dbReference type="EMBL" id="SVD28072.1"/>
    </source>
</evidence>
<dbReference type="Pfam" id="PF17657">
    <property type="entry name" value="DNA_pol3_finger"/>
    <property type="match status" value="1"/>
</dbReference>
<dbReference type="Gene3D" id="1.10.150.870">
    <property type="match status" value="1"/>
</dbReference>
<dbReference type="PANTHER" id="PTHR32294">
    <property type="entry name" value="DNA POLYMERASE III SUBUNIT ALPHA"/>
    <property type="match status" value="1"/>
</dbReference>
<dbReference type="GO" id="GO:0006260">
    <property type="term" value="P:DNA replication"/>
    <property type="evidence" value="ECO:0007669"/>
    <property type="project" value="InterPro"/>
</dbReference>
<feature type="non-terminal residue" evidence="3">
    <location>
        <position position="297"/>
    </location>
</feature>
<evidence type="ECO:0000259" key="1">
    <source>
        <dbReference type="Pfam" id="PF14579"/>
    </source>
</evidence>
<dbReference type="InterPro" id="IPR029460">
    <property type="entry name" value="DNAPol_HHH"/>
</dbReference>
<sequence length="297" mass="33934">DKIDLSLPDTEILTSIPLDDNKIFSLFPSKLIGIFQFDTNAVHKILEHVLPRNLTELCALNSLNRPATKELTELYAKNRKKKNVSYAHPIMKEVLNETYGIMLYQEQVMELANKLGGIPLSEADDFRKALVKYTDSNKEQQEELRKTILERFVKGAIENGLEEDKAIVLSERMAKFAGYGFNKSHSRAYSILSYYTLYLKYYFENEFYTAYLNKRVENLPQVTSEVGTDKFLPVDVNLSSEGYKLEGDRIRVGFAGVKTLGASAIKEIIKNQPYSSREDLLSRCNKSKCNKTRINAL</sequence>
<organism evidence="3">
    <name type="scientific">marine metagenome</name>
    <dbReference type="NCBI Taxonomy" id="408172"/>
    <lineage>
        <taxon>unclassified sequences</taxon>
        <taxon>metagenomes</taxon>
        <taxon>ecological metagenomes</taxon>
    </lineage>
</organism>
<gene>
    <name evidence="3" type="ORF">METZ01_LOCUS380926</name>
</gene>
<feature type="domain" description="DNA polymerase helix-hairpin-helix motif" evidence="1">
    <location>
        <begin position="231"/>
        <end position="297"/>
    </location>
</feature>
<dbReference type="EMBL" id="UINC01140747">
    <property type="protein sequence ID" value="SVD28072.1"/>
    <property type="molecule type" value="Genomic_DNA"/>
</dbReference>
<proteinExistence type="predicted"/>
<feature type="non-terminal residue" evidence="3">
    <location>
        <position position="1"/>
    </location>
</feature>
<feature type="domain" description="DNA polymerase III alpha subunit finger" evidence="2">
    <location>
        <begin position="13"/>
        <end position="149"/>
    </location>
</feature>